<keyword evidence="6 11" id="KW-0169">Cobalamin biosynthesis</keyword>
<organism evidence="12 13">
    <name type="scientific">[Clostridium] methylpentosum DSM 5476</name>
    <dbReference type="NCBI Taxonomy" id="537013"/>
    <lineage>
        <taxon>Bacteria</taxon>
        <taxon>Bacillati</taxon>
        <taxon>Bacillota</taxon>
        <taxon>Clostridia</taxon>
        <taxon>Eubacteriales</taxon>
        <taxon>Oscillospiraceae</taxon>
        <taxon>Oscillospiraceae incertae sedis</taxon>
    </lineage>
</organism>
<evidence type="ECO:0000256" key="11">
    <source>
        <dbReference type="HAMAP-Rule" id="MF_00230"/>
    </source>
</evidence>
<dbReference type="AlphaFoldDB" id="C0EAM1"/>
<evidence type="ECO:0000256" key="5">
    <source>
        <dbReference type="ARBA" id="ARBA00015486"/>
    </source>
</evidence>
<dbReference type="Proteomes" id="UP000003340">
    <property type="component" value="Unassembled WGS sequence"/>
</dbReference>
<comment type="function">
    <text evidence="1 11">Catalyzes the synthesis of alpha-ribazole-5'-phosphate from nicotinate mononucleotide (NAMN) and 5,6-dimethylbenzimidazole (DMB).</text>
</comment>
<evidence type="ECO:0000256" key="9">
    <source>
        <dbReference type="ARBA" id="ARBA00030686"/>
    </source>
</evidence>
<evidence type="ECO:0000256" key="3">
    <source>
        <dbReference type="ARBA" id="ARBA00007110"/>
    </source>
</evidence>
<dbReference type="PANTHER" id="PTHR43463:SF1">
    <property type="entry name" value="NICOTINATE-NUCLEOTIDE--DIMETHYLBENZIMIDAZOLE PHOSPHORIBOSYLTRANSFERASE"/>
    <property type="match status" value="1"/>
</dbReference>
<dbReference type="Gene3D" id="1.10.1610.10">
    <property type="match status" value="1"/>
</dbReference>
<dbReference type="PANTHER" id="PTHR43463">
    <property type="entry name" value="NICOTINATE-NUCLEOTIDE--DIMETHYLBENZIMIDAZOLE PHOSPHORIBOSYLTRANSFERASE"/>
    <property type="match status" value="1"/>
</dbReference>
<gene>
    <name evidence="11 12" type="primary">cobT</name>
    <name evidence="12" type="ORF">CLOSTMETH_00878</name>
</gene>
<evidence type="ECO:0000256" key="7">
    <source>
        <dbReference type="ARBA" id="ARBA00022676"/>
    </source>
</evidence>
<feature type="active site" description="Proton acceptor" evidence="11">
    <location>
        <position position="319"/>
    </location>
</feature>
<dbReference type="UniPathway" id="UPA00061">
    <property type="reaction ID" value="UER00516"/>
</dbReference>
<evidence type="ECO:0000256" key="4">
    <source>
        <dbReference type="ARBA" id="ARBA00011991"/>
    </source>
</evidence>
<evidence type="ECO:0000313" key="12">
    <source>
        <dbReference type="EMBL" id="EEG31486.1"/>
    </source>
</evidence>
<dbReference type="EMBL" id="ACEC01000033">
    <property type="protein sequence ID" value="EEG31486.1"/>
    <property type="molecule type" value="Genomic_DNA"/>
</dbReference>
<dbReference type="NCBIfam" id="NF000996">
    <property type="entry name" value="PRK00105.1"/>
    <property type="match status" value="1"/>
</dbReference>
<dbReference type="STRING" id="537013.CLOSTMETH_00878"/>
<dbReference type="HAMAP" id="MF_00230">
    <property type="entry name" value="CobT"/>
    <property type="match status" value="1"/>
</dbReference>
<comment type="catalytic activity">
    <reaction evidence="10 11">
        <text>5,6-dimethylbenzimidazole + nicotinate beta-D-ribonucleotide = alpha-ribazole 5'-phosphate + nicotinate + H(+)</text>
        <dbReference type="Rhea" id="RHEA:11196"/>
        <dbReference type="ChEBI" id="CHEBI:15378"/>
        <dbReference type="ChEBI" id="CHEBI:15890"/>
        <dbReference type="ChEBI" id="CHEBI:32544"/>
        <dbReference type="ChEBI" id="CHEBI:57502"/>
        <dbReference type="ChEBI" id="CHEBI:57918"/>
        <dbReference type="EC" id="2.4.2.21"/>
    </reaction>
</comment>
<keyword evidence="7 11" id="KW-0328">Glycosyltransferase</keyword>
<dbReference type="CDD" id="cd02439">
    <property type="entry name" value="DMB-PRT_CobT"/>
    <property type="match status" value="1"/>
</dbReference>
<dbReference type="NCBIfam" id="TIGR03160">
    <property type="entry name" value="cobT_DBIPRT"/>
    <property type="match status" value="1"/>
</dbReference>
<dbReference type="Gene3D" id="3.40.50.10210">
    <property type="match status" value="1"/>
</dbReference>
<comment type="similarity">
    <text evidence="3 11">Belongs to the CobT family.</text>
</comment>
<dbReference type="InterPro" id="IPR036087">
    <property type="entry name" value="Nict_dMeBzImd_PRibTrfase_sf"/>
</dbReference>
<evidence type="ECO:0000256" key="6">
    <source>
        <dbReference type="ARBA" id="ARBA00022573"/>
    </source>
</evidence>
<protein>
    <recommendedName>
        <fullName evidence="5 11">Nicotinate-nucleotide--dimethylbenzimidazole phosphoribosyltransferase</fullName>
        <shortName evidence="11">NN:DBI PRT</shortName>
        <ecNumber evidence="4 11">2.4.2.21</ecNumber>
    </recommendedName>
    <alternativeName>
        <fullName evidence="9 11">N(1)-alpha-phosphoribosyltransferase</fullName>
    </alternativeName>
</protein>
<evidence type="ECO:0000256" key="8">
    <source>
        <dbReference type="ARBA" id="ARBA00022679"/>
    </source>
</evidence>
<dbReference type="InterPro" id="IPR023195">
    <property type="entry name" value="Nict_dMeBzImd_PRibTrfase_N"/>
</dbReference>
<dbReference type="SUPFAM" id="SSF52733">
    <property type="entry name" value="Nicotinate mononucleotide:5,6-dimethylbenzimidazole phosphoribosyltransferase (CobT)"/>
    <property type="match status" value="1"/>
</dbReference>
<reference evidence="12 13" key="2">
    <citation type="submission" date="2009-02" db="EMBL/GenBank/DDBJ databases">
        <title>Draft genome sequence of Clostridium methylpentosum (DSM 5476).</title>
        <authorList>
            <person name="Sudarsanam P."/>
            <person name="Ley R."/>
            <person name="Guruge J."/>
            <person name="Turnbaugh P.J."/>
            <person name="Mahowald M."/>
            <person name="Liep D."/>
            <person name="Gordon J."/>
        </authorList>
    </citation>
    <scope>NUCLEOTIDE SEQUENCE [LARGE SCALE GENOMIC DNA]</scope>
    <source>
        <strain evidence="12 13">DSM 5476</strain>
    </source>
</reference>
<dbReference type="Pfam" id="PF02277">
    <property type="entry name" value="DBI_PRT"/>
    <property type="match status" value="1"/>
</dbReference>
<reference evidence="12 13" key="1">
    <citation type="submission" date="2009-01" db="EMBL/GenBank/DDBJ databases">
        <authorList>
            <person name="Fulton L."/>
            <person name="Clifton S."/>
            <person name="Fulton B."/>
            <person name="Xu J."/>
            <person name="Minx P."/>
            <person name="Pepin K.H."/>
            <person name="Johnson M."/>
            <person name="Bhonagiri V."/>
            <person name="Nash W.E."/>
            <person name="Mardis E.R."/>
            <person name="Wilson R.K."/>
        </authorList>
    </citation>
    <scope>NUCLEOTIDE SEQUENCE [LARGE SCALE GENOMIC DNA]</scope>
    <source>
        <strain evidence="12 13">DSM 5476</strain>
    </source>
</reference>
<dbReference type="HOGENOM" id="CLU_002982_0_0_9"/>
<keyword evidence="8 11" id="KW-0808">Transferase</keyword>
<evidence type="ECO:0000313" key="13">
    <source>
        <dbReference type="Proteomes" id="UP000003340"/>
    </source>
</evidence>
<keyword evidence="13" id="KW-1185">Reference proteome</keyword>
<evidence type="ECO:0000256" key="10">
    <source>
        <dbReference type="ARBA" id="ARBA00047340"/>
    </source>
</evidence>
<comment type="caution">
    <text evidence="12">The sequence shown here is derived from an EMBL/GenBank/DDBJ whole genome shotgun (WGS) entry which is preliminary data.</text>
</comment>
<evidence type="ECO:0000256" key="2">
    <source>
        <dbReference type="ARBA" id="ARBA00005049"/>
    </source>
</evidence>
<proteinExistence type="inferred from homology"/>
<dbReference type="GO" id="GO:0009236">
    <property type="term" value="P:cobalamin biosynthetic process"/>
    <property type="evidence" value="ECO:0007669"/>
    <property type="project" value="UniProtKB-UniRule"/>
</dbReference>
<comment type="pathway">
    <text evidence="2 11">Nucleoside biosynthesis; alpha-ribazole biosynthesis; alpha-ribazole from 5,6-dimethylbenzimidazole: step 1/2.</text>
</comment>
<dbReference type="eggNOG" id="COG2038">
    <property type="taxonomic scope" value="Bacteria"/>
</dbReference>
<accession>C0EAM1</accession>
<dbReference type="InterPro" id="IPR003200">
    <property type="entry name" value="Nict_dMeBzImd_PRibTrfase"/>
</dbReference>
<sequence>MDVLQLASQIRPLDEGAMDRARQRQHSLAKPAGSFGLLEQLSIQIAGITGKVNNRVDKKVHFLFGADNGVYEEGVAGTPQHFTNLLMQFYGGSAHCGINVLCDHNGIDLRVIDLGVKGELDLPHVENRKLMPGGTHNFCKQPAIEPEIVSRAVEIGFYCAQQAVNQGYQIIGTGEVGMANTTTAAACIMAALEIDDPDRAIGRGAGLTDEAFARKKQVILHGLHLHKPNPDDAFDILSKVGGLDIAAMCGLFLGAAFCRVPIVVDGVISVAAALLAAKINPLAKCFMIPSHISEEPGYQLAVEALGLNPMLNLGMRLGEGTGCPLAMLLVENALVIMNEMSTFEEANLETDYRKNLKA</sequence>
<evidence type="ECO:0000256" key="1">
    <source>
        <dbReference type="ARBA" id="ARBA00002197"/>
    </source>
</evidence>
<dbReference type="EC" id="2.4.2.21" evidence="4 11"/>
<name>C0EAM1_9FIRM</name>
<dbReference type="InterPro" id="IPR017846">
    <property type="entry name" value="Nict_dMeBzImd_PRibTrfase_bact"/>
</dbReference>
<dbReference type="GO" id="GO:0008939">
    <property type="term" value="F:nicotinate-nucleotide-dimethylbenzimidazole phosphoribosyltransferase activity"/>
    <property type="evidence" value="ECO:0007669"/>
    <property type="project" value="UniProtKB-UniRule"/>
</dbReference>